<evidence type="ECO:0000313" key="1">
    <source>
        <dbReference type="EMBL" id="KAK7079889.1"/>
    </source>
</evidence>
<gene>
    <name evidence="1" type="ORF">SK128_013565</name>
</gene>
<dbReference type="AlphaFoldDB" id="A0AAN8XIJ9"/>
<proteinExistence type="predicted"/>
<keyword evidence="2" id="KW-1185">Reference proteome</keyword>
<reference evidence="1 2" key="1">
    <citation type="submission" date="2023-11" db="EMBL/GenBank/DDBJ databases">
        <title>Halocaridina rubra genome assembly.</title>
        <authorList>
            <person name="Smith C."/>
        </authorList>
    </citation>
    <scope>NUCLEOTIDE SEQUENCE [LARGE SCALE GENOMIC DNA]</scope>
    <source>
        <strain evidence="1">EP-1</strain>
        <tissue evidence="1">Whole</tissue>
    </source>
</reference>
<comment type="caution">
    <text evidence="1">The sequence shown here is derived from an EMBL/GenBank/DDBJ whole genome shotgun (WGS) entry which is preliminary data.</text>
</comment>
<feature type="non-terminal residue" evidence="1">
    <location>
        <position position="1"/>
    </location>
</feature>
<protein>
    <submittedName>
        <fullName evidence="1">Uncharacterized protein</fullName>
    </submittedName>
</protein>
<sequence>AFPRYSDVSQESYWYEHPEKPKEDGLLLYSKIKECITNLMLEDIYCPKEIRLSISQYVCENLPVIEAQDSKCSLNTIKELRTLVKGFIYYVQSDISSVANRQESKKLMICLGNGYPTLYFVQQDLLNEEENSCKHPDNYAPTVLKVGSTKQVSDYCSKPSHIVRICDETRETLSVVGNSQPHESPLKIIVKTGLPGNT</sequence>
<evidence type="ECO:0000313" key="2">
    <source>
        <dbReference type="Proteomes" id="UP001381693"/>
    </source>
</evidence>
<name>A0AAN8XIJ9_HALRR</name>
<accession>A0AAN8XIJ9</accession>
<organism evidence="1 2">
    <name type="scientific">Halocaridina rubra</name>
    <name type="common">Hawaiian red shrimp</name>
    <dbReference type="NCBI Taxonomy" id="373956"/>
    <lineage>
        <taxon>Eukaryota</taxon>
        <taxon>Metazoa</taxon>
        <taxon>Ecdysozoa</taxon>
        <taxon>Arthropoda</taxon>
        <taxon>Crustacea</taxon>
        <taxon>Multicrustacea</taxon>
        <taxon>Malacostraca</taxon>
        <taxon>Eumalacostraca</taxon>
        <taxon>Eucarida</taxon>
        <taxon>Decapoda</taxon>
        <taxon>Pleocyemata</taxon>
        <taxon>Caridea</taxon>
        <taxon>Atyoidea</taxon>
        <taxon>Atyidae</taxon>
        <taxon>Halocaridina</taxon>
    </lineage>
</organism>
<dbReference type="EMBL" id="JAXCGZ010006288">
    <property type="protein sequence ID" value="KAK7079889.1"/>
    <property type="molecule type" value="Genomic_DNA"/>
</dbReference>
<dbReference type="Proteomes" id="UP001381693">
    <property type="component" value="Unassembled WGS sequence"/>
</dbReference>